<dbReference type="AlphaFoldDB" id="A0A2Z2K5V8"/>
<protein>
    <recommendedName>
        <fullName evidence="2">CBM-cenC domain-containing protein</fullName>
    </recommendedName>
</protein>
<reference evidence="3 4" key="1">
    <citation type="submission" date="2017-06" db="EMBL/GenBank/DDBJ databases">
        <title>Complete genome sequence of Paenibacillus donghaensis KCTC 13049T isolated from East Sea sediment, South Korea.</title>
        <authorList>
            <person name="Jung B.K."/>
            <person name="Hong S.-J."/>
            <person name="Shin J.-H."/>
        </authorList>
    </citation>
    <scope>NUCLEOTIDE SEQUENCE [LARGE SCALE GENOMIC DNA]</scope>
    <source>
        <strain evidence="3 4">KCTC 13049</strain>
    </source>
</reference>
<dbReference type="Pfam" id="PF02018">
    <property type="entry name" value="CBM_4_9"/>
    <property type="match status" value="1"/>
</dbReference>
<evidence type="ECO:0000313" key="4">
    <source>
        <dbReference type="Proteomes" id="UP000249890"/>
    </source>
</evidence>
<dbReference type="RefSeq" id="WP_087914047.1">
    <property type="nucleotide sequence ID" value="NZ_CP021780.1"/>
</dbReference>
<dbReference type="GO" id="GO:0016798">
    <property type="term" value="F:hydrolase activity, acting on glycosyl bonds"/>
    <property type="evidence" value="ECO:0007669"/>
    <property type="project" value="InterPro"/>
</dbReference>
<keyword evidence="4" id="KW-1185">Reference proteome</keyword>
<name>A0A2Z2K5V8_9BACL</name>
<dbReference type="KEGG" id="pdh:B9T62_03950"/>
<keyword evidence="1" id="KW-0378">Hydrolase</keyword>
<sequence length="134" mass="14191">MRIRQWFIALLAVVVITGSVLPAPMAAGAGEVTTERILVSNFEDGTAQGWTAKGSEVVTVSGSVYRSGSHSLYISGRTQDWEGPNYGFASTLAANSSYAVRAWVKLDAGASAADIKLTMMSVQGGILPLFDAYR</sequence>
<proteinExistence type="predicted"/>
<evidence type="ECO:0000259" key="2">
    <source>
        <dbReference type="Pfam" id="PF02018"/>
    </source>
</evidence>
<dbReference type="InterPro" id="IPR008979">
    <property type="entry name" value="Galactose-bd-like_sf"/>
</dbReference>
<evidence type="ECO:0000313" key="3">
    <source>
        <dbReference type="EMBL" id="ASA20024.1"/>
    </source>
</evidence>
<dbReference type="InterPro" id="IPR003305">
    <property type="entry name" value="CenC_carb-bd"/>
</dbReference>
<accession>A0A2Z2K5V8</accession>
<dbReference type="Proteomes" id="UP000249890">
    <property type="component" value="Chromosome"/>
</dbReference>
<dbReference type="OrthoDB" id="9809277at2"/>
<gene>
    <name evidence="3" type="ORF">B9T62_03950</name>
</gene>
<organism evidence="3 4">
    <name type="scientific">Paenibacillus donghaensis</name>
    <dbReference type="NCBI Taxonomy" id="414771"/>
    <lineage>
        <taxon>Bacteria</taxon>
        <taxon>Bacillati</taxon>
        <taxon>Bacillota</taxon>
        <taxon>Bacilli</taxon>
        <taxon>Bacillales</taxon>
        <taxon>Paenibacillaceae</taxon>
        <taxon>Paenibacillus</taxon>
    </lineage>
</organism>
<dbReference type="EMBL" id="CP021780">
    <property type="protein sequence ID" value="ASA20024.1"/>
    <property type="molecule type" value="Genomic_DNA"/>
</dbReference>
<dbReference type="Gene3D" id="2.60.120.260">
    <property type="entry name" value="Galactose-binding domain-like"/>
    <property type="match status" value="1"/>
</dbReference>
<evidence type="ECO:0000256" key="1">
    <source>
        <dbReference type="ARBA" id="ARBA00022801"/>
    </source>
</evidence>
<feature type="domain" description="CBM-cenC" evidence="2">
    <location>
        <begin position="37"/>
        <end position="119"/>
    </location>
</feature>
<dbReference type="SUPFAM" id="SSF49785">
    <property type="entry name" value="Galactose-binding domain-like"/>
    <property type="match status" value="1"/>
</dbReference>